<reference evidence="2" key="2">
    <citation type="submission" date="2019-10" db="EMBL/GenBank/DDBJ databases">
        <authorList>
            <consortium name="NCBI Genome Project"/>
        </authorList>
    </citation>
    <scope>NUCLEOTIDE SEQUENCE</scope>
    <source>
        <strain evidence="2">NI907</strain>
    </source>
</reference>
<evidence type="ECO:0000313" key="1">
    <source>
        <dbReference type="Proteomes" id="UP000515153"/>
    </source>
</evidence>
<protein>
    <submittedName>
        <fullName evidence="2">Uncharacterized protein</fullName>
    </submittedName>
</protein>
<sequence>MPTSKMKRKFEKLRTMSPITLAAVAMSMRPSPGAAITTLCAPIEPSTYALLSFSSVPFEAATSVAMMDIQPTV</sequence>
<dbReference type="GeneID" id="41967401"/>
<reference evidence="2" key="3">
    <citation type="submission" date="2025-08" db="UniProtKB">
        <authorList>
            <consortium name="RefSeq"/>
        </authorList>
    </citation>
    <scope>IDENTIFICATION</scope>
    <source>
        <strain evidence="2">NI907</strain>
    </source>
</reference>
<dbReference type="KEGG" id="pgri:PgNI_12551"/>
<dbReference type="AlphaFoldDB" id="A0A6P8AMB4"/>
<dbReference type="Proteomes" id="UP000515153">
    <property type="component" value="Unplaced"/>
</dbReference>
<gene>
    <name evidence="2" type="ORF">PgNI_12551</name>
</gene>
<evidence type="ECO:0000313" key="2">
    <source>
        <dbReference type="RefSeq" id="XP_030976026.1"/>
    </source>
</evidence>
<proteinExistence type="predicted"/>
<organism evidence="1 2">
    <name type="scientific">Pyricularia grisea</name>
    <name type="common">Crabgrass-specific blast fungus</name>
    <name type="synonym">Magnaporthe grisea</name>
    <dbReference type="NCBI Taxonomy" id="148305"/>
    <lineage>
        <taxon>Eukaryota</taxon>
        <taxon>Fungi</taxon>
        <taxon>Dikarya</taxon>
        <taxon>Ascomycota</taxon>
        <taxon>Pezizomycotina</taxon>
        <taxon>Sordariomycetes</taxon>
        <taxon>Sordariomycetidae</taxon>
        <taxon>Magnaporthales</taxon>
        <taxon>Pyriculariaceae</taxon>
        <taxon>Pyricularia</taxon>
    </lineage>
</organism>
<keyword evidence="1" id="KW-1185">Reference proteome</keyword>
<accession>A0A6P8AMB4</accession>
<reference evidence="2" key="1">
    <citation type="journal article" date="2019" name="Mol. Biol. Evol.">
        <title>Blast fungal genomes show frequent chromosomal changes, gene gains and losses, and effector gene turnover.</title>
        <authorList>
            <person name="Gomez Luciano L.B."/>
            <person name="Jason Tsai I."/>
            <person name="Chuma I."/>
            <person name="Tosa Y."/>
            <person name="Chen Y.H."/>
            <person name="Li J.Y."/>
            <person name="Li M.Y."/>
            <person name="Jade Lu M.Y."/>
            <person name="Nakayashiki H."/>
            <person name="Li W.H."/>
        </authorList>
    </citation>
    <scope>NUCLEOTIDE SEQUENCE</scope>
    <source>
        <strain evidence="2">NI907</strain>
    </source>
</reference>
<name>A0A6P8AMB4_PYRGI</name>
<dbReference type="RefSeq" id="XP_030976026.1">
    <property type="nucleotide sequence ID" value="XM_031132498.1"/>
</dbReference>